<organism evidence="2 3">
    <name type="scientific">Ciona savignyi</name>
    <name type="common">Pacific transparent sea squirt</name>
    <dbReference type="NCBI Taxonomy" id="51511"/>
    <lineage>
        <taxon>Eukaryota</taxon>
        <taxon>Metazoa</taxon>
        <taxon>Chordata</taxon>
        <taxon>Tunicata</taxon>
        <taxon>Ascidiacea</taxon>
        <taxon>Phlebobranchia</taxon>
        <taxon>Cionidae</taxon>
        <taxon>Ciona</taxon>
    </lineage>
</organism>
<dbReference type="Ensembl" id="ENSCSAVT00000007112.1">
    <property type="protein sequence ID" value="ENSCSAVP00000007022.1"/>
    <property type="gene ID" value="ENSCSAVG00000004198.1"/>
</dbReference>
<accession>H2YNW4</accession>
<reference evidence="3" key="1">
    <citation type="submission" date="2003-08" db="EMBL/GenBank/DDBJ databases">
        <authorList>
            <person name="Birren B."/>
            <person name="Nusbaum C."/>
            <person name="Abebe A."/>
            <person name="Abouelleil A."/>
            <person name="Adekoya E."/>
            <person name="Ait-zahra M."/>
            <person name="Allen N."/>
            <person name="Allen T."/>
            <person name="An P."/>
            <person name="Anderson M."/>
            <person name="Anderson S."/>
            <person name="Arachchi H."/>
            <person name="Armbruster J."/>
            <person name="Bachantsang P."/>
            <person name="Baldwin J."/>
            <person name="Barry A."/>
            <person name="Bayul T."/>
            <person name="Blitshsteyn B."/>
            <person name="Bloom T."/>
            <person name="Blye J."/>
            <person name="Boguslavskiy L."/>
            <person name="Borowsky M."/>
            <person name="Boukhgalter B."/>
            <person name="Brunache A."/>
            <person name="Butler J."/>
            <person name="Calixte N."/>
            <person name="Calvo S."/>
            <person name="Camarata J."/>
            <person name="Campo K."/>
            <person name="Chang J."/>
            <person name="Cheshatsang Y."/>
            <person name="Citroen M."/>
            <person name="Collymore A."/>
            <person name="Considine T."/>
            <person name="Cook A."/>
            <person name="Cooke P."/>
            <person name="Corum B."/>
            <person name="Cuomo C."/>
            <person name="David R."/>
            <person name="Dawoe T."/>
            <person name="Degray S."/>
            <person name="Dodge S."/>
            <person name="Dooley K."/>
            <person name="Dorje P."/>
            <person name="Dorjee K."/>
            <person name="Dorris L."/>
            <person name="Duffey N."/>
            <person name="Dupes A."/>
            <person name="Elkins T."/>
            <person name="Engels R."/>
            <person name="Erickson J."/>
            <person name="Farina A."/>
            <person name="Faro S."/>
            <person name="Ferreira P."/>
            <person name="Fischer H."/>
            <person name="Fitzgerald M."/>
            <person name="Foley K."/>
            <person name="Gage D."/>
            <person name="Galagan J."/>
            <person name="Gearin G."/>
            <person name="Gnerre S."/>
            <person name="Gnirke A."/>
            <person name="Goyette A."/>
            <person name="Graham J."/>
            <person name="Grandbois E."/>
            <person name="Gyaltsen K."/>
            <person name="Hafez N."/>
            <person name="Hagopian D."/>
            <person name="Hagos B."/>
            <person name="Hall J."/>
            <person name="Hatcher B."/>
            <person name="Heller A."/>
            <person name="Higgins H."/>
            <person name="Honan T."/>
            <person name="Horn A."/>
            <person name="Houde N."/>
            <person name="Hughes L."/>
            <person name="Hulme W."/>
            <person name="Husby E."/>
            <person name="Iliev I."/>
            <person name="Jaffe D."/>
            <person name="Jones C."/>
            <person name="Kamal M."/>
            <person name="Kamat A."/>
            <person name="Kamvysselis M."/>
            <person name="Karlsson E."/>
            <person name="Kells C."/>
            <person name="Kieu A."/>
            <person name="Kisner P."/>
            <person name="Kodira C."/>
            <person name="Kulbokas E."/>
            <person name="Labutti K."/>
            <person name="Lama D."/>
            <person name="Landers T."/>
            <person name="Leger J."/>
            <person name="Levine S."/>
            <person name="Lewis D."/>
            <person name="Lewis T."/>
            <person name="Lindblad-toh K."/>
            <person name="Liu X."/>
            <person name="Lokyitsang T."/>
            <person name="Lokyitsang Y."/>
            <person name="Lucien O."/>
            <person name="Lui A."/>
            <person name="Ma L.J."/>
            <person name="Mabbitt R."/>
            <person name="Macdonald J."/>
            <person name="Maclean C."/>
            <person name="Major J."/>
            <person name="Manning J."/>
            <person name="Marabella R."/>
            <person name="Maru K."/>
            <person name="Matthews C."/>
            <person name="Mauceli E."/>
            <person name="Mccarthy M."/>
            <person name="Mcdonough S."/>
            <person name="Mcghee T."/>
            <person name="Meldrim J."/>
            <person name="Meneus L."/>
            <person name="Mesirov J."/>
            <person name="Mihalev A."/>
            <person name="Mihova T."/>
            <person name="Mikkelsen T."/>
            <person name="Mlenga V."/>
            <person name="Moru K."/>
            <person name="Mozes J."/>
            <person name="Mulrain L."/>
            <person name="Munson G."/>
            <person name="Naylor J."/>
            <person name="Newes C."/>
            <person name="Nguyen C."/>
            <person name="Nguyen N."/>
            <person name="Nguyen T."/>
            <person name="Nicol R."/>
            <person name="Nielsen C."/>
            <person name="Nizzari M."/>
            <person name="Norbu C."/>
            <person name="Norbu N."/>
            <person name="O'donnell P."/>
            <person name="Okoawo O."/>
            <person name="O'leary S."/>
            <person name="Omotosho B."/>
            <person name="O'neill K."/>
            <person name="Osman S."/>
            <person name="Parker S."/>
            <person name="Perrin D."/>
            <person name="Phunkhang P."/>
            <person name="Piqani B."/>
            <person name="Purcell S."/>
            <person name="Rachupka T."/>
            <person name="Ramasamy U."/>
            <person name="Rameau R."/>
            <person name="Ray V."/>
            <person name="Raymond C."/>
            <person name="Retta R."/>
            <person name="Richardson S."/>
            <person name="Rise C."/>
            <person name="Rodriguez J."/>
            <person name="Rogers J."/>
            <person name="Rogov P."/>
            <person name="Rutman M."/>
            <person name="Schupbach R."/>
            <person name="Seaman C."/>
            <person name="Settipalli S."/>
            <person name="Sharpe T."/>
            <person name="Sheridan J."/>
            <person name="Sherpa N."/>
            <person name="Shi J."/>
            <person name="Smirnov S."/>
            <person name="Smith C."/>
            <person name="Sougnez C."/>
            <person name="Spencer B."/>
            <person name="Stalker J."/>
            <person name="Stange-thomann N."/>
            <person name="Stavropoulos S."/>
            <person name="Stetson K."/>
            <person name="Stone C."/>
            <person name="Stone S."/>
            <person name="Stubbs M."/>
            <person name="Talamas J."/>
            <person name="Tchuinga P."/>
            <person name="Tenzing P."/>
            <person name="Tesfaye S."/>
            <person name="Theodore J."/>
            <person name="Thoulutsang Y."/>
            <person name="Topham K."/>
            <person name="Towey S."/>
            <person name="Tsamla T."/>
            <person name="Tsomo N."/>
            <person name="Vallee D."/>
            <person name="Vassiliev H."/>
            <person name="Venkataraman V."/>
            <person name="Vinson J."/>
            <person name="Vo A."/>
            <person name="Wade C."/>
            <person name="Wang S."/>
            <person name="Wangchuk T."/>
            <person name="Wangdi T."/>
            <person name="Whittaker C."/>
            <person name="Wilkinson J."/>
            <person name="Wu Y."/>
            <person name="Wyman D."/>
            <person name="Yadav S."/>
            <person name="Yang S."/>
            <person name="Yang X."/>
            <person name="Yeager S."/>
            <person name="Yee E."/>
            <person name="Young G."/>
            <person name="Zainoun J."/>
            <person name="Zembeck L."/>
            <person name="Zimmer A."/>
            <person name="Zody M."/>
            <person name="Lander E."/>
        </authorList>
    </citation>
    <scope>NUCLEOTIDE SEQUENCE [LARGE SCALE GENOMIC DNA]</scope>
</reference>
<name>H2YNW4_CIOSA</name>
<reference evidence="2" key="3">
    <citation type="submission" date="2025-09" db="UniProtKB">
        <authorList>
            <consortium name="Ensembl"/>
        </authorList>
    </citation>
    <scope>IDENTIFICATION</scope>
</reference>
<evidence type="ECO:0000256" key="1">
    <source>
        <dbReference type="SAM" id="SignalP"/>
    </source>
</evidence>
<dbReference type="HOGENOM" id="CLU_1325989_0_0_1"/>
<dbReference type="AlphaFoldDB" id="H2YNW4"/>
<keyword evidence="1" id="KW-0732">Signal</keyword>
<feature type="chain" id="PRO_5003577902" description="Secreted protein" evidence="1">
    <location>
        <begin position="22"/>
        <end position="207"/>
    </location>
</feature>
<evidence type="ECO:0008006" key="4">
    <source>
        <dbReference type="Google" id="ProtNLM"/>
    </source>
</evidence>
<dbReference type="Proteomes" id="UP000007875">
    <property type="component" value="Unassembled WGS sequence"/>
</dbReference>
<reference evidence="2" key="2">
    <citation type="submission" date="2025-08" db="UniProtKB">
        <authorList>
            <consortium name="Ensembl"/>
        </authorList>
    </citation>
    <scope>IDENTIFICATION</scope>
</reference>
<sequence>MRTFKHLAHRLVLLVLPSTRAFKPATGKAWSQHARQEHEQLMAQRVQIMNDTNATAKSVSSPVQLIATYSTTATRTSKHHAHRPVLLVLRSTRPFKPATGKAWSLHALQEHEQLTAQHVQITNVTNVTAKSVLSPVQLIATYSTTAMRTFKHLAHRLVLLVLPSTRAFKPATGKAWSQHARQEHEQLTAQRVQITNDMTATVQHPQS</sequence>
<protein>
    <recommendedName>
        <fullName evidence="4">Secreted protein</fullName>
    </recommendedName>
</protein>
<proteinExistence type="predicted"/>
<feature type="signal peptide" evidence="1">
    <location>
        <begin position="1"/>
        <end position="21"/>
    </location>
</feature>
<evidence type="ECO:0000313" key="2">
    <source>
        <dbReference type="Ensembl" id="ENSCSAVP00000007022.1"/>
    </source>
</evidence>
<evidence type="ECO:0000313" key="3">
    <source>
        <dbReference type="Proteomes" id="UP000007875"/>
    </source>
</evidence>
<keyword evidence="3" id="KW-1185">Reference proteome</keyword>